<evidence type="ECO:0000256" key="9">
    <source>
        <dbReference type="SAM" id="Phobius"/>
    </source>
</evidence>
<dbReference type="InterPro" id="IPR006043">
    <property type="entry name" value="NCS2"/>
</dbReference>
<feature type="transmembrane region" description="Helical" evidence="9">
    <location>
        <begin position="424"/>
        <end position="442"/>
    </location>
</feature>
<sequence length="447" mass="46855">MLSRLFRLAEHKSTVSRELQAGLTTFTAMAYILAVNPLILKDTGMPQAALITVTALTAAISTALMALMTNFPLALAPGMGINAYFTYTICLGAGVPWQSALGLVFVNGCLFLLLSLTGIREKIVNSIPYSLKIAITCGVGLFIAFIGLKNAGIVVSNPATFVAQGDFGSPPVALAFFGIVLTAVLVSRRVPGSIVLSILAVTLIGVFVPDGKGGHVTTLPSFTGLFSLPASPEPVFFKLNFDFLLNDFAKALPILITLLIVDMFDNIGTLIGVTKRAGLLQPDGTLPKAGRALVADSFAAIISSLFGTSTVVSYIESASGVEAGGRTGLTAMTTAVCFLFALFLTPLILAIPAVATAPALVVVGVFMFQTVAEIKLDDFTETMPAVVTLLCIPLTFSIAEGLGLGVIALTLIALCTGRARSLSAFTYGLAALFFLHIFWGLFKPLWS</sequence>
<keyword evidence="5 8" id="KW-0812">Transmembrane</keyword>
<evidence type="ECO:0000256" key="2">
    <source>
        <dbReference type="ARBA" id="ARBA00005697"/>
    </source>
</evidence>
<keyword evidence="4 8" id="KW-1003">Cell membrane</keyword>
<dbReference type="InterPro" id="IPR026033">
    <property type="entry name" value="Azg-like_bact_archaea"/>
</dbReference>
<keyword evidence="6 8" id="KW-1133">Transmembrane helix</keyword>
<feature type="transmembrane region" description="Helical" evidence="9">
    <location>
        <begin position="46"/>
        <end position="67"/>
    </location>
</feature>
<comment type="subcellular location">
    <subcellularLocation>
        <location evidence="1 8">Cell membrane</location>
        <topology evidence="1 8">Multi-pass membrane protein</topology>
    </subcellularLocation>
</comment>
<dbReference type="AlphaFoldDB" id="A0A290QJU6"/>
<feature type="transmembrane region" description="Helical" evidence="9">
    <location>
        <begin position="251"/>
        <end position="273"/>
    </location>
</feature>
<evidence type="ECO:0000256" key="6">
    <source>
        <dbReference type="ARBA" id="ARBA00022989"/>
    </source>
</evidence>
<evidence type="ECO:0000256" key="5">
    <source>
        <dbReference type="ARBA" id="ARBA00022692"/>
    </source>
</evidence>
<keyword evidence="11" id="KW-1185">Reference proteome</keyword>
<dbReference type="OrthoDB" id="9808458at2"/>
<protein>
    <submittedName>
        <fullName evidence="10">Guanine permease</fullName>
    </submittedName>
</protein>
<dbReference type="GO" id="GO:0005345">
    <property type="term" value="F:purine nucleobase transmembrane transporter activity"/>
    <property type="evidence" value="ECO:0007669"/>
    <property type="project" value="TreeGrafter"/>
</dbReference>
<feature type="transmembrane region" description="Helical" evidence="9">
    <location>
        <begin position="74"/>
        <end position="94"/>
    </location>
</feature>
<proteinExistence type="inferred from homology"/>
<feature type="transmembrane region" description="Helical" evidence="9">
    <location>
        <begin position="351"/>
        <end position="372"/>
    </location>
</feature>
<comment type="similarity">
    <text evidence="2 8">Belongs to the nucleobase:cation symporter-2 (NCS2) (TC 2.A.40) family. Azg-like subfamily.</text>
</comment>
<feature type="transmembrane region" description="Helical" evidence="9">
    <location>
        <begin position="193"/>
        <end position="209"/>
    </location>
</feature>
<dbReference type="PANTHER" id="PTHR43337:SF1">
    <property type="entry name" value="XANTHINE_URACIL PERMEASE C887.17-RELATED"/>
    <property type="match status" value="1"/>
</dbReference>
<evidence type="ECO:0000256" key="8">
    <source>
        <dbReference type="PIRNR" id="PIRNR005353"/>
    </source>
</evidence>
<dbReference type="Proteomes" id="UP000217265">
    <property type="component" value="Chromosome"/>
</dbReference>
<keyword evidence="7 8" id="KW-0472">Membrane</keyword>
<dbReference type="Pfam" id="PF00860">
    <property type="entry name" value="Xan_ur_permease"/>
    <property type="match status" value="1"/>
</dbReference>
<dbReference type="RefSeq" id="WP_096057237.1">
    <property type="nucleotide sequence ID" value="NZ_CP023344.1"/>
</dbReference>
<evidence type="ECO:0000256" key="7">
    <source>
        <dbReference type="ARBA" id="ARBA00023136"/>
    </source>
</evidence>
<dbReference type="GO" id="GO:0005886">
    <property type="term" value="C:plasma membrane"/>
    <property type="evidence" value="ECO:0007669"/>
    <property type="project" value="UniProtKB-SubCell"/>
</dbReference>
<dbReference type="PIRSF" id="PIRSF005353">
    <property type="entry name" value="PbuG"/>
    <property type="match status" value="1"/>
</dbReference>
<evidence type="ECO:0000313" key="11">
    <source>
        <dbReference type="Proteomes" id="UP000217265"/>
    </source>
</evidence>
<feature type="transmembrane region" description="Helical" evidence="9">
    <location>
        <begin position="100"/>
        <end position="119"/>
    </location>
</feature>
<feature type="transmembrane region" description="Helical" evidence="9">
    <location>
        <begin position="384"/>
        <end position="412"/>
    </location>
</feature>
<gene>
    <name evidence="10" type="ORF">CMV30_17570</name>
</gene>
<organism evidence="10 11">
    <name type="scientific">Nibricoccus aquaticus</name>
    <dbReference type="NCBI Taxonomy" id="2576891"/>
    <lineage>
        <taxon>Bacteria</taxon>
        <taxon>Pseudomonadati</taxon>
        <taxon>Verrucomicrobiota</taxon>
        <taxon>Opitutia</taxon>
        <taxon>Opitutales</taxon>
        <taxon>Opitutaceae</taxon>
        <taxon>Nibricoccus</taxon>
    </lineage>
</organism>
<dbReference type="PANTHER" id="PTHR43337">
    <property type="entry name" value="XANTHINE/URACIL PERMEASE C887.17-RELATED"/>
    <property type="match status" value="1"/>
</dbReference>
<evidence type="ECO:0000256" key="4">
    <source>
        <dbReference type="ARBA" id="ARBA00022475"/>
    </source>
</evidence>
<evidence type="ECO:0000256" key="3">
    <source>
        <dbReference type="ARBA" id="ARBA00022448"/>
    </source>
</evidence>
<evidence type="ECO:0000256" key="1">
    <source>
        <dbReference type="ARBA" id="ARBA00004651"/>
    </source>
</evidence>
<dbReference type="EMBL" id="CP023344">
    <property type="protein sequence ID" value="ATC65608.1"/>
    <property type="molecule type" value="Genomic_DNA"/>
</dbReference>
<feature type="transmembrane region" description="Helical" evidence="9">
    <location>
        <begin position="293"/>
        <end position="315"/>
    </location>
</feature>
<feature type="transmembrane region" description="Helical" evidence="9">
    <location>
        <begin position="21"/>
        <end position="40"/>
    </location>
</feature>
<keyword evidence="3 8" id="KW-0813">Transport</keyword>
<dbReference type="KEGG" id="vbh:CMV30_17570"/>
<name>A0A290QJU6_9BACT</name>
<feature type="transmembrane region" description="Helical" evidence="9">
    <location>
        <begin position="168"/>
        <end position="186"/>
    </location>
</feature>
<feature type="transmembrane region" description="Helical" evidence="9">
    <location>
        <begin position="327"/>
        <end position="344"/>
    </location>
</feature>
<accession>A0A290QJU6</accession>
<dbReference type="InterPro" id="IPR045018">
    <property type="entry name" value="Azg-like"/>
</dbReference>
<feature type="transmembrane region" description="Helical" evidence="9">
    <location>
        <begin position="131"/>
        <end position="148"/>
    </location>
</feature>
<evidence type="ECO:0000313" key="10">
    <source>
        <dbReference type="EMBL" id="ATC65608.1"/>
    </source>
</evidence>
<reference evidence="10 11" key="1">
    <citation type="submission" date="2017-09" db="EMBL/GenBank/DDBJ databases">
        <title>Complete genome sequence of Verrucomicrobial strain HZ-65, isolated from freshwater.</title>
        <authorList>
            <person name="Choi A."/>
        </authorList>
    </citation>
    <scope>NUCLEOTIDE SEQUENCE [LARGE SCALE GENOMIC DNA]</scope>
    <source>
        <strain evidence="10 11">HZ-65</strain>
    </source>
</reference>